<evidence type="ECO:0000313" key="1">
    <source>
        <dbReference type="EMBL" id="QEG24171.1"/>
    </source>
</evidence>
<organism evidence="1 2">
    <name type="scientific">Mariniblastus fucicola</name>
    <dbReference type="NCBI Taxonomy" id="980251"/>
    <lineage>
        <taxon>Bacteria</taxon>
        <taxon>Pseudomonadati</taxon>
        <taxon>Planctomycetota</taxon>
        <taxon>Planctomycetia</taxon>
        <taxon>Pirellulales</taxon>
        <taxon>Pirellulaceae</taxon>
        <taxon>Mariniblastus</taxon>
    </lineage>
</organism>
<evidence type="ECO:0000313" key="2">
    <source>
        <dbReference type="Proteomes" id="UP000322214"/>
    </source>
</evidence>
<sequence length="67" mass="7514">MRRSINPEIAGKRIIIQGYHETNGMLITASTIDAKPYIMTTLNILGHIGVHGRLAMKLIKFQKLLVI</sequence>
<dbReference type="AlphaFoldDB" id="A0A5B9PNQ1"/>
<dbReference type="STRING" id="980251.GCA_001642875_00663"/>
<dbReference type="Proteomes" id="UP000322214">
    <property type="component" value="Chromosome"/>
</dbReference>
<dbReference type="KEGG" id="mff:MFFC18_40870"/>
<accession>A0A5B9PNQ1</accession>
<keyword evidence="2" id="KW-1185">Reference proteome</keyword>
<dbReference type="EMBL" id="CP042912">
    <property type="protein sequence ID" value="QEG24171.1"/>
    <property type="molecule type" value="Genomic_DNA"/>
</dbReference>
<gene>
    <name evidence="1" type="ORF">MFFC18_40870</name>
</gene>
<protein>
    <submittedName>
        <fullName evidence="1">Uncharacterized protein</fullName>
    </submittedName>
</protein>
<name>A0A5B9PNQ1_9BACT</name>
<reference evidence="1 2" key="1">
    <citation type="submission" date="2019-08" db="EMBL/GenBank/DDBJ databases">
        <title>Deep-cultivation of Planctomycetes and their phenomic and genomic characterization uncovers novel biology.</title>
        <authorList>
            <person name="Wiegand S."/>
            <person name="Jogler M."/>
            <person name="Boedeker C."/>
            <person name="Pinto D."/>
            <person name="Vollmers J."/>
            <person name="Rivas-Marin E."/>
            <person name="Kohn T."/>
            <person name="Peeters S.H."/>
            <person name="Heuer A."/>
            <person name="Rast P."/>
            <person name="Oberbeckmann S."/>
            <person name="Bunk B."/>
            <person name="Jeske O."/>
            <person name="Meyerdierks A."/>
            <person name="Storesund J.E."/>
            <person name="Kallscheuer N."/>
            <person name="Luecker S."/>
            <person name="Lage O.M."/>
            <person name="Pohl T."/>
            <person name="Merkel B.J."/>
            <person name="Hornburger P."/>
            <person name="Mueller R.-W."/>
            <person name="Bruemmer F."/>
            <person name="Labrenz M."/>
            <person name="Spormann A.M."/>
            <person name="Op den Camp H."/>
            <person name="Overmann J."/>
            <person name="Amann R."/>
            <person name="Jetten M.S.M."/>
            <person name="Mascher T."/>
            <person name="Medema M.H."/>
            <person name="Devos D.P."/>
            <person name="Kaster A.-K."/>
            <person name="Ovreas L."/>
            <person name="Rohde M."/>
            <person name="Galperin M.Y."/>
            <person name="Jogler C."/>
        </authorList>
    </citation>
    <scope>NUCLEOTIDE SEQUENCE [LARGE SCALE GENOMIC DNA]</scope>
    <source>
        <strain evidence="1 2">FC18</strain>
    </source>
</reference>
<proteinExistence type="predicted"/>